<dbReference type="OMA" id="HTHAGQR"/>
<keyword evidence="1" id="KW-0689">Ribosomal protein</keyword>
<keyword evidence="5" id="KW-1185">Reference proteome</keyword>
<dbReference type="Pfam" id="PF00333">
    <property type="entry name" value="Ribosomal_S5"/>
    <property type="match status" value="1"/>
</dbReference>
<evidence type="ECO:0000259" key="3">
    <source>
        <dbReference type="PROSITE" id="PS50881"/>
    </source>
</evidence>
<dbReference type="AlphaFoldDB" id="A0A8C8Y3Q9"/>
<dbReference type="GO" id="GO:0022627">
    <property type="term" value="C:cytosolic small ribosomal subunit"/>
    <property type="evidence" value="ECO:0007669"/>
    <property type="project" value="TreeGrafter"/>
</dbReference>
<feature type="region of interest" description="Disordered" evidence="2">
    <location>
        <begin position="1"/>
        <end position="26"/>
    </location>
</feature>
<name>A0A8C8Y3Q9_PANLE</name>
<proteinExistence type="predicted"/>
<reference evidence="4" key="2">
    <citation type="submission" date="2025-09" db="UniProtKB">
        <authorList>
            <consortium name="Ensembl"/>
        </authorList>
    </citation>
    <scope>IDENTIFICATION</scope>
</reference>
<dbReference type="GO" id="GO:0003735">
    <property type="term" value="F:structural constituent of ribosome"/>
    <property type="evidence" value="ECO:0007669"/>
    <property type="project" value="UniProtKB-UniRule"/>
</dbReference>
<dbReference type="PROSITE" id="PS50881">
    <property type="entry name" value="S5_DSRBD"/>
    <property type="match status" value="1"/>
</dbReference>
<dbReference type="FunFam" id="3.30.160.20:FF:000133">
    <property type="entry name" value="40S ribosomal protein S2"/>
    <property type="match status" value="1"/>
</dbReference>
<protein>
    <recommendedName>
        <fullName evidence="3">S5 DRBM domain-containing protein</fullName>
    </recommendedName>
</protein>
<evidence type="ECO:0000256" key="2">
    <source>
        <dbReference type="SAM" id="MobiDB-lite"/>
    </source>
</evidence>
<dbReference type="PANTHER" id="PTHR13718">
    <property type="entry name" value="RIBOSOMAL S SUBUNIT"/>
    <property type="match status" value="1"/>
</dbReference>
<evidence type="ECO:0000256" key="1">
    <source>
        <dbReference type="PROSITE-ProRule" id="PRU00268"/>
    </source>
</evidence>
<dbReference type="InterPro" id="IPR013810">
    <property type="entry name" value="Ribosomal_uS5_N"/>
</dbReference>
<accession>A0A8C8Y3Q9</accession>
<organism evidence="4 5">
    <name type="scientific">Panthera leo</name>
    <name type="common">Lion</name>
    <dbReference type="NCBI Taxonomy" id="9689"/>
    <lineage>
        <taxon>Eukaryota</taxon>
        <taxon>Metazoa</taxon>
        <taxon>Chordata</taxon>
        <taxon>Craniata</taxon>
        <taxon>Vertebrata</taxon>
        <taxon>Euteleostomi</taxon>
        <taxon>Mammalia</taxon>
        <taxon>Eutheria</taxon>
        <taxon>Laurasiatheria</taxon>
        <taxon>Carnivora</taxon>
        <taxon>Feliformia</taxon>
        <taxon>Felidae</taxon>
        <taxon>Pantherinae</taxon>
        <taxon>Panthera</taxon>
    </lineage>
</organism>
<dbReference type="SUPFAM" id="SSF54768">
    <property type="entry name" value="dsRNA-binding domain-like"/>
    <property type="match status" value="1"/>
</dbReference>
<reference evidence="4" key="1">
    <citation type="submission" date="2025-08" db="UniProtKB">
        <authorList>
            <consortium name="Ensembl"/>
        </authorList>
    </citation>
    <scope>IDENTIFICATION</scope>
</reference>
<dbReference type="InterPro" id="IPR000851">
    <property type="entry name" value="Ribosomal_uS5"/>
</dbReference>
<dbReference type="GO" id="GO:0003723">
    <property type="term" value="F:RNA binding"/>
    <property type="evidence" value="ECO:0007669"/>
    <property type="project" value="InterPro"/>
</dbReference>
<sequence length="125" mass="13603">MADDAGPAGGPGGPRGPGMGGFGGFRGGKAENEEWIPITKLGHLVKDMKIKYLEDIYLFSLPIKESEIIDFFLGVSLKEEVSKIMPLRKQTHAGQRTKFKAFVAIGDYNGHVGLGVNPRQTKCRN</sequence>
<dbReference type="Ensembl" id="ENSPLOT00000030515.1">
    <property type="protein sequence ID" value="ENSPLOP00000027623.1"/>
    <property type="gene ID" value="ENSPLOG00000020226.1"/>
</dbReference>
<feature type="compositionally biased region" description="Gly residues" evidence="2">
    <location>
        <begin position="7"/>
        <end position="26"/>
    </location>
</feature>
<dbReference type="GO" id="GO:0006412">
    <property type="term" value="P:translation"/>
    <property type="evidence" value="ECO:0007669"/>
    <property type="project" value="InterPro"/>
</dbReference>
<keyword evidence="1" id="KW-0687">Ribonucleoprotein</keyword>
<evidence type="ECO:0000313" key="4">
    <source>
        <dbReference type="Ensembl" id="ENSPLOP00000027623.1"/>
    </source>
</evidence>
<evidence type="ECO:0000313" key="5">
    <source>
        <dbReference type="Proteomes" id="UP000694399"/>
    </source>
</evidence>
<dbReference type="PANTHER" id="PTHR13718:SF93">
    <property type="entry name" value="SMALL RIBOSOMAL SUBUNIT PROTEIN US5"/>
    <property type="match status" value="1"/>
</dbReference>
<dbReference type="Gene3D" id="3.30.160.20">
    <property type="match status" value="1"/>
</dbReference>
<feature type="domain" description="S5 DRBM" evidence="3">
    <location>
        <begin position="77"/>
        <end position="125"/>
    </location>
</feature>
<dbReference type="GeneTree" id="ENSGT00940000153095"/>
<dbReference type="Proteomes" id="UP000694399">
    <property type="component" value="Unassembled WGS sequence"/>
</dbReference>